<dbReference type="InterPro" id="IPR003661">
    <property type="entry name" value="HisK_dim/P_dom"/>
</dbReference>
<evidence type="ECO:0000259" key="5">
    <source>
        <dbReference type="PROSITE" id="PS50109"/>
    </source>
</evidence>
<feature type="domain" description="Histidine kinase" evidence="5">
    <location>
        <begin position="460"/>
        <end position="713"/>
    </location>
</feature>
<keyword evidence="4" id="KW-0812">Transmembrane</keyword>
<dbReference type="GO" id="GO:0000155">
    <property type="term" value="F:phosphorelay sensor kinase activity"/>
    <property type="evidence" value="ECO:0007669"/>
    <property type="project" value="InterPro"/>
</dbReference>
<dbReference type="InterPro" id="IPR036097">
    <property type="entry name" value="HisK_dim/P_sf"/>
</dbReference>
<dbReference type="SUPFAM" id="SSF55874">
    <property type="entry name" value="ATPase domain of HSP90 chaperone/DNA topoisomerase II/histidine kinase"/>
    <property type="match status" value="1"/>
</dbReference>
<dbReference type="PROSITE" id="PS50109">
    <property type="entry name" value="HIS_KIN"/>
    <property type="match status" value="1"/>
</dbReference>
<feature type="transmembrane region" description="Helical" evidence="4">
    <location>
        <begin position="299"/>
        <end position="321"/>
    </location>
</feature>
<proteinExistence type="predicted"/>
<evidence type="ECO:0000256" key="4">
    <source>
        <dbReference type="SAM" id="Phobius"/>
    </source>
</evidence>
<dbReference type="AlphaFoldDB" id="A0A4V2DCR1"/>
<evidence type="ECO:0000313" key="7">
    <source>
        <dbReference type="Proteomes" id="UP000292855"/>
    </source>
</evidence>
<reference evidence="6 7" key="1">
    <citation type="submission" date="2019-02" db="EMBL/GenBank/DDBJ databases">
        <authorList>
            <person name="Li Y."/>
        </authorList>
    </citation>
    <scope>NUCLEOTIDE SEQUENCE [LARGE SCALE GENOMIC DNA]</scope>
    <source>
        <strain evidence="6 7">30C10-4-7</strain>
    </source>
</reference>
<protein>
    <recommendedName>
        <fullName evidence="2">histidine kinase</fullName>
        <ecNumber evidence="2">2.7.13.3</ecNumber>
    </recommendedName>
</protein>
<comment type="catalytic activity">
    <reaction evidence="1">
        <text>ATP + protein L-histidine = ADP + protein N-phospho-L-histidine.</text>
        <dbReference type="EC" id="2.7.13.3"/>
    </reaction>
</comment>
<dbReference type="RefSeq" id="WP_130140597.1">
    <property type="nucleotide sequence ID" value="NZ_SGIT01000001.1"/>
</dbReference>
<comment type="caution">
    <text evidence="6">The sequence shown here is derived from an EMBL/GenBank/DDBJ whole genome shotgun (WGS) entry which is preliminary data.</text>
</comment>
<feature type="transmembrane region" description="Helical" evidence="4">
    <location>
        <begin position="241"/>
        <end position="261"/>
    </location>
</feature>
<dbReference type="InterPro" id="IPR036890">
    <property type="entry name" value="HATPase_C_sf"/>
</dbReference>
<evidence type="ECO:0000313" key="6">
    <source>
        <dbReference type="EMBL" id="RZF62368.1"/>
    </source>
</evidence>
<dbReference type="PANTHER" id="PTHR43065:SF50">
    <property type="entry name" value="HISTIDINE KINASE"/>
    <property type="match status" value="1"/>
</dbReference>
<dbReference type="EMBL" id="SGIT01000001">
    <property type="protein sequence ID" value="RZF62368.1"/>
    <property type="molecule type" value="Genomic_DNA"/>
</dbReference>
<evidence type="ECO:0000256" key="3">
    <source>
        <dbReference type="ARBA" id="ARBA00022553"/>
    </source>
</evidence>
<organism evidence="6 7">
    <name type="scientific">Sphingobacterium corticibacterium</name>
    <dbReference type="NCBI Taxonomy" id="2484746"/>
    <lineage>
        <taxon>Bacteria</taxon>
        <taxon>Pseudomonadati</taxon>
        <taxon>Bacteroidota</taxon>
        <taxon>Sphingobacteriia</taxon>
        <taxon>Sphingobacteriales</taxon>
        <taxon>Sphingobacteriaceae</taxon>
        <taxon>Sphingobacterium</taxon>
    </lineage>
</organism>
<dbReference type="InterPro" id="IPR011623">
    <property type="entry name" value="7TMR_DISM_rcpt_extracell_dom1"/>
</dbReference>
<dbReference type="OrthoDB" id="9806995at2"/>
<name>A0A4V2DCR1_9SPHI</name>
<dbReference type="Pfam" id="PF07696">
    <property type="entry name" value="7TMR-DISMED2"/>
    <property type="match status" value="1"/>
</dbReference>
<evidence type="ECO:0000256" key="1">
    <source>
        <dbReference type="ARBA" id="ARBA00000085"/>
    </source>
</evidence>
<keyword evidence="7" id="KW-1185">Reference proteome</keyword>
<dbReference type="Gene3D" id="2.60.40.2380">
    <property type="match status" value="1"/>
</dbReference>
<keyword evidence="3" id="KW-0597">Phosphoprotein</keyword>
<feature type="transmembrane region" description="Helical" evidence="4">
    <location>
        <begin position="206"/>
        <end position="229"/>
    </location>
</feature>
<keyword evidence="4" id="KW-1133">Transmembrane helix</keyword>
<accession>A0A4V2DCR1</accession>
<feature type="transmembrane region" description="Helical" evidence="4">
    <location>
        <begin position="366"/>
        <end position="384"/>
    </location>
</feature>
<dbReference type="Gene3D" id="3.30.565.10">
    <property type="entry name" value="Histidine kinase-like ATPase, C-terminal domain"/>
    <property type="match status" value="1"/>
</dbReference>
<feature type="transmembrane region" description="Helical" evidence="4">
    <location>
        <begin position="178"/>
        <end position="199"/>
    </location>
</feature>
<gene>
    <name evidence="6" type="ORF">EWE74_06085</name>
</gene>
<dbReference type="PANTHER" id="PTHR43065">
    <property type="entry name" value="SENSOR HISTIDINE KINASE"/>
    <property type="match status" value="1"/>
</dbReference>
<sequence>MNVRLFILFILFPLGIFGQIKLTDDVTLVGLDSGLYILKPDRQIGAEEISSLRDEFIHSQVVNPNLGLSRHNTWVRFEVKNESRRSRFLLNVAYPLLDDVELYQVDAMGRLNSIAHLGSFKKFADRLYKHPNYVFDVYVRPFESKEYYLRVRSAEQIILPLSLGVQEHVWQEIRVTDILLGLYLGVVLIMALYNFFLFLSVRDYSYLHYVIYVVFLGLTQCGIAGFNFQFLWPNNPMWEEISVILFACISGIAVLFFADHFLNLKKNSRLSRLALFGLFLLFATGFIATIAGFERLGFQIMQIATTLEAVTLFAVSMYLLLKRYRPAVYFFMAWAILLIGALIFLLKDYGVLPYTTFTSNSFRLASIIEMALLSFALAARINILKKEKDASQARELAILLENERLVREQNILLEQKVDERTQELTASNVSLQETLLHLKETQSQLVEAEKMASLGQLTAGVAHEINNPINFVTSNVAPLKRDIKMIWDTLDEVERIAFSPDLSAEDKQECIQAYKEDIDIAYLKTEVDFLLKGMHDGAHRTAEIVKSLRIFSRVDEDSFKFVDINEGVESTMVILNTLIKEGIAVEKRYGDLPKIECDAGKMNQVFLNILNNAIFAINQKFKNTPGGQLKIETGIHQEPTNIYIRITDNGVGIPEDIREKIFEPFFTTKDVGEGTGLGMSITYNTIAKHHGKIEVESEEGKGTVFTIIIPIHQNFSEDSH</sequence>
<dbReference type="EC" id="2.7.13.3" evidence="2"/>
<dbReference type="SUPFAM" id="SSF47384">
    <property type="entry name" value="Homodimeric domain of signal transducing histidine kinase"/>
    <property type="match status" value="1"/>
</dbReference>
<dbReference type="InterPro" id="IPR011622">
    <property type="entry name" value="7TMR_DISM_rcpt_extracell_dom2"/>
</dbReference>
<dbReference type="InterPro" id="IPR005467">
    <property type="entry name" value="His_kinase_dom"/>
</dbReference>
<dbReference type="CDD" id="cd00082">
    <property type="entry name" value="HisKA"/>
    <property type="match status" value="1"/>
</dbReference>
<keyword evidence="4" id="KW-0472">Membrane</keyword>
<dbReference type="Proteomes" id="UP000292855">
    <property type="component" value="Unassembled WGS sequence"/>
</dbReference>
<dbReference type="Pfam" id="PF07695">
    <property type="entry name" value="7TMR-DISM_7TM"/>
    <property type="match status" value="1"/>
</dbReference>
<feature type="transmembrane region" description="Helical" evidence="4">
    <location>
        <begin position="273"/>
        <end position="293"/>
    </location>
</feature>
<feature type="transmembrane region" description="Helical" evidence="4">
    <location>
        <begin position="328"/>
        <end position="346"/>
    </location>
</feature>
<dbReference type="PRINTS" id="PR00344">
    <property type="entry name" value="BCTRLSENSOR"/>
</dbReference>
<dbReference type="InterPro" id="IPR003594">
    <property type="entry name" value="HATPase_dom"/>
</dbReference>
<dbReference type="InterPro" id="IPR004358">
    <property type="entry name" value="Sig_transdc_His_kin-like_C"/>
</dbReference>
<evidence type="ECO:0000256" key="2">
    <source>
        <dbReference type="ARBA" id="ARBA00012438"/>
    </source>
</evidence>
<dbReference type="Gene3D" id="1.10.287.130">
    <property type="match status" value="1"/>
</dbReference>
<dbReference type="Pfam" id="PF02518">
    <property type="entry name" value="HATPase_c"/>
    <property type="match status" value="1"/>
</dbReference>
<dbReference type="SMART" id="SM00387">
    <property type="entry name" value="HATPase_c"/>
    <property type="match status" value="1"/>
</dbReference>